<evidence type="ECO:0000313" key="3">
    <source>
        <dbReference type="Proteomes" id="UP000009168"/>
    </source>
</evidence>
<feature type="transmembrane region" description="Helical" evidence="1">
    <location>
        <begin position="189"/>
        <end position="211"/>
    </location>
</feature>
<reference evidence="3" key="1">
    <citation type="journal article" date="2006" name="PLoS Biol.">
        <title>Macronuclear genome sequence of the ciliate Tetrahymena thermophila, a model eukaryote.</title>
        <authorList>
            <person name="Eisen J.A."/>
            <person name="Coyne R.S."/>
            <person name="Wu M."/>
            <person name="Wu D."/>
            <person name="Thiagarajan M."/>
            <person name="Wortman J.R."/>
            <person name="Badger J.H."/>
            <person name="Ren Q."/>
            <person name="Amedeo P."/>
            <person name="Jones K.M."/>
            <person name="Tallon L.J."/>
            <person name="Delcher A.L."/>
            <person name="Salzberg S.L."/>
            <person name="Silva J.C."/>
            <person name="Haas B.J."/>
            <person name="Majoros W.H."/>
            <person name="Farzad M."/>
            <person name="Carlton J.M."/>
            <person name="Smith R.K. Jr."/>
            <person name="Garg J."/>
            <person name="Pearlman R.E."/>
            <person name="Karrer K.M."/>
            <person name="Sun L."/>
            <person name="Manning G."/>
            <person name="Elde N.C."/>
            <person name="Turkewitz A.P."/>
            <person name="Asai D.J."/>
            <person name="Wilkes D.E."/>
            <person name="Wang Y."/>
            <person name="Cai H."/>
            <person name="Collins K."/>
            <person name="Stewart B.A."/>
            <person name="Lee S.R."/>
            <person name="Wilamowska K."/>
            <person name="Weinberg Z."/>
            <person name="Ruzzo W.L."/>
            <person name="Wloga D."/>
            <person name="Gaertig J."/>
            <person name="Frankel J."/>
            <person name="Tsao C.-C."/>
            <person name="Gorovsky M.A."/>
            <person name="Keeling P.J."/>
            <person name="Waller R.F."/>
            <person name="Patron N.J."/>
            <person name="Cherry J.M."/>
            <person name="Stover N.A."/>
            <person name="Krieger C.J."/>
            <person name="del Toro C."/>
            <person name="Ryder H.F."/>
            <person name="Williamson S.C."/>
            <person name="Barbeau R.A."/>
            <person name="Hamilton E.P."/>
            <person name="Orias E."/>
        </authorList>
    </citation>
    <scope>NUCLEOTIDE SEQUENCE [LARGE SCALE GENOMIC DNA]</scope>
    <source>
        <strain evidence="3">SB210</strain>
    </source>
</reference>
<evidence type="ECO:0000313" key="2">
    <source>
        <dbReference type="EMBL" id="EWS72806.1"/>
    </source>
</evidence>
<organism evidence="2 3">
    <name type="scientific">Tetrahymena thermophila (strain SB210)</name>
    <dbReference type="NCBI Taxonomy" id="312017"/>
    <lineage>
        <taxon>Eukaryota</taxon>
        <taxon>Sar</taxon>
        <taxon>Alveolata</taxon>
        <taxon>Ciliophora</taxon>
        <taxon>Intramacronucleata</taxon>
        <taxon>Oligohymenophorea</taxon>
        <taxon>Hymenostomatida</taxon>
        <taxon>Tetrahymenina</taxon>
        <taxon>Tetrahymenidae</taxon>
        <taxon>Tetrahymena</taxon>
    </lineage>
</organism>
<sequence>MDAFFAVNFLYDKVLYFCFLFQLLYFIALDDKSITQWIIWSVISTAIMIQNFLSFLYIYKNIELKSKSLAYILCLFNLGEIPLLQIQQNNRFQCFIQYSINLKRLVFLVVEMAGSITLAFILDPKQLIIPMLAYFFPIQMILASLFQPKIVESKHILKSAWIKLFLEIIGQIGQQGLVLIYIIHDSKSLITMVIINLGLSVIFLAFTAQFISKNYKDGYIYIFYLIAFFGYFVDIRIPCVLQAKIIDQLEECANNSGIVYILNYNEDSFSY</sequence>
<keyword evidence="1 2" id="KW-0812">Transmembrane</keyword>
<dbReference type="InParanoid" id="W7XFM7"/>
<dbReference type="RefSeq" id="XP_012654665.1">
    <property type="nucleotide sequence ID" value="XM_012799211.1"/>
</dbReference>
<protein>
    <submittedName>
        <fullName evidence="2">Transmembrane protein, putative</fullName>
    </submittedName>
</protein>
<feature type="transmembrane region" description="Helical" evidence="1">
    <location>
        <begin position="160"/>
        <end position="183"/>
    </location>
</feature>
<feature type="transmembrane region" description="Helical" evidence="1">
    <location>
        <begin position="128"/>
        <end position="148"/>
    </location>
</feature>
<dbReference type="AlphaFoldDB" id="W7XFM7"/>
<feature type="transmembrane region" description="Helical" evidence="1">
    <location>
        <begin position="105"/>
        <end position="122"/>
    </location>
</feature>
<dbReference type="GeneID" id="24441818"/>
<feature type="transmembrane region" description="Helical" evidence="1">
    <location>
        <begin position="218"/>
        <end position="237"/>
    </location>
</feature>
<gene>
    <name evidence="2" type="ORF">TTHERM_001150394</name>
</gene>
<proteinExistence type="predicted"/>
<keyword evidence="3" id="KW-1185">Reference proteome</keyword>
<evidence type="ECO:0000256" key="1">
    <source>
        <dbReference type="SAM" id="Phobius"/>
    </source>
</evidence>
<keyword evidence="1" id="KW-0472">Membrane</keyword>
<dbReference type="Proteomes" id="UP000009168">
    <property type="component" value="Unassembled WGS sequence"/>
</dbReference>
<feature type="transmembrane region" description="Helical" evidence="1">
    <location>
        <begin position="37"/>
        <end position="56"/>
    </location>
</feature>
<feature type="transmembrane region" description="Helical" evidence="1">
    <location>
        <begin position="14"/>
        <end position="30"/>
    </location>
</feature>
<keyword evidence="1" id="KW-1133">Transmembrane helix</keyword>
<dbReference type="EMBL" id="GG662553">
    <property type="protein sequence ID" value="EWS72806.1"/>
    <property type="molecule type" value="Genomic_DNA"/>
</dbReference>
<accession>W7XFM7</accession>
<name>W7XFM7_TETTS</name>
<dbReference type="KEGG" id="tet:TTHERM_001150394"/>